<gene>
    <name evidence="2" type="ORF">FEMY_24940</name>
</gene>
<feature type="compositionally biased region" description="Basic and acidic residues" evidence="1">
    <location>
        <begin position="53"/>
        <end position="82"/>
    </location>
</feature>
<keyword evidence="3" id="KW-1185">Reference proteome</keyword>
<dbReference type="EMBL" id="LRRD01000197">
    <property type="protein sequence ID" value="KXW56988.1"/>
    <property type="molecule type" value="Genomic_DNA"/>
</dbReference>
<organism evidence="2 3">
    <name type="scientific">Ferrovum myxofaciens</name>
    <dbReference type="NCBI Taxonomy" id="416213"/>
    <lineage>
        <taxon>Bacteria</taxon>
        <taxon>Pseudomonadati</taxon>
        <taxon>Pseudomonadota</taxon>
        <taxon>Betaproteobacteria</taxon>
        <taxon>Ferrovales</taxon>
        <taxon>Ferrovaceae</taxon>
        <taxon>Ferrovum</taxon>
    </lineage>
</organism>
<evidence type="ECO:0000313" key="3">
    <source>
        <dbReference type="Proteomes" id="UP000075653"/>
    </source>
</evidence>
<comment type="caution">
    <text evidence="2">The sequence shown here is derived from an EMBL/GenBank/DDBJ whole genome shotgun (WGS) entry which is preliminary data.</text>
</comment>
<dbReference type="Proteomes" id="UP000075653">
    <property type="component" value="Unassembled WGS sequence"/>
</dbReference>
<name>A0A149VUY4_9PROT</name>
<reference evidence="2 3" key="1">
    <citation type="submission" date="2016-01" db="EMBL/GenBank/DDBJ databases">
        <title>Genome sequence of the acidophilic iron oxidising Ferrovum strain Z-31.</title>
        <authorList>
            <person name="Poehlein A."/>
            <person name="Ullrich S.R."/>
            <person name="Schloemann M."/>
            <person name="Muehling M."/>
            <person name="Daniel R."/>
        </authorList>
    </citation>
    <scope>NUCLEOTIDE SEQUENCE [LARGE SCALE GENOMIC DNA]</scope>
    <source>
        <strain evidence="2 3">Z-31</strain>
    </source>
</reference>
<accession>A0A149VUY4</accession>
<evidence type="ECO:0000313" key="2">
    <source>
        <dbReference type="EMBL" id="KXW56988.1"/>
    </source>
</evidence>
<sequence>MQIIHVMKHGVTDPSNRNEYYASRRKDEIGQRNLPLGKCDDPVITRAVCHEFPPPRHDDVSQENNHTEKMNDLEKELTSSPA</sequence>
<proteinExistence type="predicted"/>
<feature type="region of interest" description="Disordered" evidence="1">
    <location>
        <begin position="50"/>
        <end position="82"/>
    </location>
</feature>
<dbReference type="AlphaFoldDB" id="A0A149VUY4"/>
<evidence type="ECO:0000256" key="1">
    <source>
        <dbReference type="SAM" id="MobiDB-lite"/>
    </source>
</evidence>
<protein>
    <submittedName>
        <fullName evidence="2">Uncharacterized protein</fullName>
    </submittedName>
</protein>